<dbReference type="InterPro" id="IPR002347">
    <property type="entry name" value="SDR_fam"/>
</dbReference>
<dbReference type="PANTHER" id="PTHR42879">
    <property type="entry name" value="3-OXOACYL-(ACYL-CARRIER-PROTEIN) REDUCTASE"/>
    <property type="match status" value="1"/>
</dbReference>
<dbReference type="GO" id="GO:0032787">
    <property type="term" value="P:monocarboxylic acid metabolic process"/>
    <property type="evidence" value="ECO:0007669"/>
    <property type="project" value="UniProtKB-ARBA"/>
</dbReference>
<protein>
    <submittedName>
        <fullName evidence="4">NAD(P)-dependent dehydrogenase (Short-subunit alcohol dehydrogenase family)</fullName>
    </submittedName>
</protein>
<dbReference type="InterPro" id="IPR020904">
    <property type="entry name" value="Sc_DH/Rdtase_CS"/>
</dbReference>
<dbReference type="Pfam" id="PF03364">
    <property type="entry name" value="Polyketide_cyc"/>
    <property type="match status" value="1"/>
</dbReference>
<proteinExistence type="inferred from homology"/>
<dbReference type="Gene3D" id="3.40.50.720">
    <property type="entry name" value="NAD(P)-binding Rossmann-like Domain"/>
    <property type="match status" value="1"/>
</dbReference>
<gene>
    <name evidence="4" type="ORF">F4559_000750</name>
</gene>
<evidence type="ECO:0000313" key="5">
    <source>
        <dbReference type="Proteomes" id="UP000542674"/>
    </source>
</evidence>
<dbReference type="InterPro" id="IPR057326">
    <property type="entry name" value="KR_dom"/>
</dbReference>
<sequence length="402" mass="43799">MIGHTDNSILIDAPLALVWSATNDVANWPELFSEYASAEILSEVDGTTTFRLTLHPDDEGRVWSWVSERTPDPVTRTVRARRVEPGVFEFMEITWEYREVAGGVLLRWVQDFRVRPDAPIDDEAMTERINRNTVTQMGLIKERIEAGAGPLPADFGLAGRRVLVTGGTRGIGRGIVRMLARAGADVLTCYRDDEAAARSLERELKGLPGTHHVVRADLSKVEDVERLVDECEVRFGVLDAVVNNAGVISHLPYRELPVREWQRIIDVNLTAAHLVTQHTLPLLSPGASVVFIGSKVAEVGVPLRAHYTASKAAVVGLALSLAKELGPQGVRVNVVAPGVIETEVLHAMPRDARDGLRARYREKTALGRLGEPDEVGGAVLFLVSPLSSYVTGEVLHVGGGIS</sequence>
<dbReference type="PROSITE" id="PS00061">
    <property type="entry name" value="ADH_SHORT"/>
    <property type="match status" value="1"/>
</dbReference>
<evidence type="ECO:0000256" key="2">
    <source>
        <dbReference type="ARBA" id="ARBA00023002"/>
    </source>
</evidence>
<evidence type="ECO:0000256" key="1">
    <source>
        <dbReference type="ARBA" id="ARBA00006484"/>
    </source>
</evidence>
<keyword evidence="5" id="KW-1185">Reference proteome</keyword>
<dbReference type="SUPFAM" id="SSF55961">
    <property type="entry name" value="Bet v1-like"/>
    <property type="match status" value="1"/>
</dbReference>
<reference evidence="4 5" key="1">
    <citation type="submission" date="2020-08" db="EMBL/GenBank/DDBJ databases">
        <title>Sequencing the genomes of 1000 actinobacteria strains.</title>
        <authorList>
            <person name="Klenk H.-P."/>
        </authorList>
    </citation>
    <scope>NUCLEOTIDE SEQUENCE [LARGE SCALE GENOMIC DNA]</scope>
    <source>
        <strain evidence="4 5">DSM 45084</strain>
    </source>
</reference>
<name>A0A7W7WTP8_9PSEU</name>
<dbReference type="FunFam" id="3.40.50.720:FF:000084">
    <property type="entry name" value="Short-chain dehydrogenase reductase"/>
    <property type="match status" value="1"/>
</dbReference>
<dbReference type="InterPro" id="IPR036291">
    <property type="entry name" value="NAD(P)-bd_dom_sf"/>
</dbReference>
<dbReference type="EMBL" id="JACHJS010000001">
    <property type="protein sequence ID" value="MBB4963391.1"/>
    <property type="molecule type" value="Genomic_DNA"/>
</dbReference>
<dbReference type="InterPro" id="IPR023393">
    <property type="entry name" value="START-like_dom_sf"/>
</dbReference>
<dbReference type="SMART" id="SM00822">
    <property type="entry name" value="PKS_KR"/>
    <property type="match status" value="1"/>
</dbReference>
<dbReference type="PRINTS" id="PR00081">
    <property type="entry name" value="GDHRDH"/>
</dbReference>
<dbReference type="Proteomes" id="UP000542674">
    <property type="component" value="Unassembled WGS sequence"/>
</dbReference>
<dbReference type="RefSeq" id="WP_312865468.1">
    <property type="nucleotide sequence ID" value="NZ_BAABAI010000036.1"/>
</dbReference>
<dbReference type="PRINTS" id="PR00080">
    <property type="entry name" value="SDRFAMILY"/>
</dbReference>
<keyword evidence="2" id="KW-0560">Oxidoreductase</keyword>
<dbReference type="GO" id="GO:0016491">
    <property type="term" value="F:oxidoreductase activity"/>
    <property type="evidence" value="ECO:0007669"/>
    <property type="project" value="UniProtKB-KW"/>
</dbReference>
<evidence type="ECO:0000259" key="3">
    <source>
        <dbReference type="SMART" id="SM00822"/>
    </source>
</evidence>
<dbReference type="CDD" id="cd08860">
    <property type="entry name" value="TcmN_ARO-CYC_like"/>
    <property type="match status" value="1"/>
</dbReference>
<dbReference type="InterPro" id="IPR005031">
    <property type="entry name" value="COQ10_START"/>
</dbReference>
<dbReference type="Gene3D" id="3.30.530.20">
    <property type="match status" value="1"/>
</dbReference>
<comment type="caution">
    <text evidence="4">The sequence shown here is derived from an EMBL/GenBank/DDBJ whole genome shotgun (WGS) entry which is preliminary data.</text>
</comment>
<dbReference type="SUPFAM" id="SSF51735">
    <property type="entry name" value="NAD(P)-binding Rossmann-fold domains"/>
    <property type="match status" value="1"/>
</dbReference>
<dbReference type="InterPro" id="IPR050259">
    <property type="entry name" value="SDR"/>
</dbReference>
<dbReference type="CDD" id="cd05233">
    <property type="entry name" value="SDR_c"/>
    <property type="match status" value="1"/>
</dbReference>
<dbReference type="PANTHER" id="PTHR42879:SF2">
    <property type="entry name" value="3-OXOACYL-[ACYL-CARRIER-PROTEIN] REDUCTASE FABG"/>
    <property type="match status" value="1"/>
</dbReference>
<organism evidence="4 5">
    <name type="scientific">Saccharothrix violaceirubra</name>
    <dbReference type="NCBI Taxonomy" id="413306"/>
    <lineage>
        <taxon>Bacteria</taxon>
        <taxon>Bacillati</taxon>
        <taxon>Actinomycetota</taxon>
        <taxon>Actinomycetes</taxon>
        <taxon>Pseudonocardiales</taxon>
        <taxon>Pseudonocardiaceae</taxon>
        <taxon>Saccharothrix</taxon>
    </lineage>
</organism>
<accession>A0A7W7WTP8</accession>
<evidence type="ECO:0000313" key="4">
    <source>
        <dbReference type="EMBL" id="MBB4963391.1"/>
    </source>
</evidence>
<dbReference type="Pfam" id="PF13561">
    <property type="entry name" value="adh_short_C2"/>
    <property type="match status" value="1"/>
</dbReference>
<feature type="domain" description="Ketoreductase" evidence="3">
    <location>
        <begin position="160"/>
        <end position="338"/>
    </location>
</feature>
<comment type="similarity">
    <text evidence="1">Belongs to the short-chain dehydrogenases/reductases (SDR) family.</text>
</comment>
<dbReference type="AlphaFoldDB" id="A0A7W7WTP8"/>